<sequence>MSKRHTPPPLHSVLGAAVAACAFQLPAMSSGQVEIQVTPAGEFRPNDGREMKVPFWHIDSELAAQAIARFNARITPLVIDYEHQTLLKEKNGQPAPAAGWFRELLWRDGEGLFARVDLTALARQRVDAKEYLFFSPVFTFDETGGVHELLMGAITNTPGIDGMQPIALRDVAAAAAQFGLASLTALQEIPMNELLKRLLEALGLPADSTADQAIEAVNGLKSKTAAPAESEVAALCAAVGVPAGSPMTAVLTAVGALQTRAAGASPDLSQYVPLATFEQVKNDLAALNQKLTNGEVDQLVKDGLATGKLLPAQEKWARDLGNTNLAALTSYLDVAQPIPALAGTQTGGRKPKDGGEAASQLTTDQLAICTNMGLDPAAYAKNLPAA</sequence>
<dbReference type="Pfam" id="PF10123">
    <property type="entry name" value="Mu-like_Pro"/>
    <property type="match status" value="1"/>
</dbReference>
<name>A0A4Q7NLP2_9BURK</name>
<dbReference type="EMBL" id="SGXC01000001">
    <property type="protein sequence ID" value="RZS86064.1"/>
    <property type="molecule type" value="Genomic_DNA"/>
</dbReference>
<proteinExistence type="predicted"/>
<dbReference type="AlphaFoldDB" id="A0A4Q7NLP2"/>
<dbReference type="RefSeq" id="WP_130357189.1">
    <property type="nucleotide sequence ID" value="NZ_SGXC01000001.1"/>
</dbReference>
<dbReference type="InterPro" id="IPR012106">
    <property type="entry name" value="Phage_Mu_Gp1"/>
</dbReference>
<evidence type="ECO:0000313" key="2">
    <source>
        <dbReference type="Proteomes" id="UP000292445"/>
    </source>
</evidence>
<dbReference type="PROSITE" id="PS51257">
    <property type="entry name" value="PROKAR_LIPOPROTEIN"/>
    <property type="match status" value="1"/>
</dbReference>
<keyword evidence="2" id="KW-1185">Reference proteome</keyword>
<dbReference type="OrthoDB" id="2043985at2"/>
<dbReference type="PIRSF" id="PIRSF016624">
    <property type="entry name" value="Mu_prophg_I"/>
    <property type="match status" value="1"/>
</dbReference>
<comment type="caution">
    <text evidence="1">The sequence shown here is derived from an EMBL/GenBank/DDBJ whole genome shotgun (WGS) entry which is preliminary data.</text>
</comment>
<organism evidence="1 2">
    <name type="scientific">Pigmentiphaga kullae</name>
    <dbReference type="NCBI Taxonomy" id="151784"/>
    <lineage>
        <taxon>Bacteria</taxon>
        <taxon>Pseudomonadati</taxon>
        <taxon>Pseudomonadota</taxon>
        <taxon>Betaproteobacteria</taxon>
        <taxon>Burkholderiales</taxon>
        <taxon>Alcaligenaceae</taxon>
        <taxon>Pigmentiphaga</taxon>
    </lineage>
</organism>
<reference evidence="1 2" key="1">
    <citation type="submission" date="2019-02" db="EMBL/GenBank/DDBJ databases">
        <title>Genomic Encyclopedia of Type Strains, Phase IV (KMG-IV): sequencing the most valuable type-strain genomes for metagenomic binning, comparative biology and taxonomic classification.</title>
        <authorList>
            <person name="Goeker M."/>
        </authorList>
    </citation>
    <scope>NUCLEOTIDE SEQUENCE [LARGE SCALE GENOMIC DNA]</scope>
    <source>
        <strain evidence="1 2">K24</strain>
    </source>
</reference>
<evidence type="ECO:0000313" key="1">
    <source>
        <dbReference type="EMBL" id="RZS86064.1"/>
    </source>
</evidence>
<accession>A0A4Q7NLP2</accession>
<protein>
    <submittedName>
        <fullName evidence="1">Phage I-like protein</fullName>
    </submittedName>
</protein>
<gene>
    <name evidence="1" type="ORF">EV675_2098</name>
</gene>
<dbReference type="Proteomes" id="UP000292445">
    <property type="component" value="Unassembled WGS sequence"/>
</dbReference>